<dbReference type="GO" id="GO:0016779">
    <property type="term" value="F:nucleotidyltransferase activity"/>
    <property type="evidence" value="ECO:0007669"/>
    <property type="project" value="InterPro"/>
</dbReference>
<sequence length="224" mass="25618">MAVIALSLFGSRARGDNNSNSDVDLLAVVDDNTMKSKSISKSNFAFYPIAFIENMFKSGDLFALHLKMESITIYDPTKVMDRLKNSFMYKSTYYNERNNAIDAGYLLIRMLKNGRDIHDINKKLSWCVRTILIAESAELRAPKFSIDSLAAENEEIRALIRIKDSPRPETHIIPTFEKFITQINERSSALIPNDADDLIEYFKLNNNTMALKILGYNRRITSPY</sequence>
<dbReference type="SUPFAM" id="SSF81301">
    <property type="entry name" value="Nucleotidyltransferase"/>
    <property type="match status" value="1"/>
</dbReference>
<dbReference type="InterPro" id="IPR043519">
    <property type="entry name" value="NT_sf"/>
</dbReference>
<dbReference type="Pfam" id="PF01909">
    <property type="entry name" value="NTP_transf_2"/>
    <property type="match status" value="1"/>
</dbReference>
<keyword evidence="2" id="KW-0808">Transferase</keyword>
<dbReference type="CDD" id="cd05403">
    <property type="entry name" value="NT_KNTase_like"/>
    <property type="match status" value="1"/>
</dbReference>
<comment type="caution">
    <text evidence="2">The sequence shown here is derived from an EMBL/GenBank/DDBJ whole genome shotgun (WGS) entry which is preliminary data.</text>
</comment>
<dbReference type="Proteomes" id="UP000292781">
    <property type="component" value="Unassembled WGS sequence"/>
</dbReference>
<dbReference type="Gene3D" id="3.30.460.10">
    <property type="entry name" value="Beta Polymerase, domain 2"/>
    <property type="match status" value="1"/>
</dbReference>
<protein>
    <submittedName>
        <fullName evidence="2">Nucleotidyltransferase domain-containing protein</fullName>
    </submittedName>
</protein>
<dbReference type="RefSeq" id="WP_131311572.1">
    <property type="nucleotide sequence ID" value="NZ_SJFN01000047.1"/>
</dbReference>
<dbReference type="AlphaFoldDB" id="A0A4Q9VE79"/>
<dbReference type="InterPro" id="IPR002934">
    <property type="entry name" value="Polymerase_NTP_transf_dom"/>
</dbReference>
<evidence type="ECO:0000313" key="3">
    <source>
        <dbReference type="Proteomes" id="UP000292781"/>
    </source>
</evidence>
<evidence type="ECO:0000259" key="1">
    <source>
        <dbReference type="Pfam" id="PF01909"/>
    </source>
</evidence>
<evidence type="ECO:0000313" key="2">
    <source>
        <dbReference type="EMBL" id="TBW33074.1"/>
    </source>
</evidence>
<name>A0A4Q9VE79_9HYPH</name>
<dbReference type="EMBL" id="SJFN01000047">
    <property type="protein sequence ID" value="TBW33074.1"/>
    <property type="molecule type" value="Genomic_DNA"/>
</dbReference>
<keyword evidence="3" id="KW-1185">Reference proteome</keyword>
<proteinExistence type="predicted"/>
<dbReference type="OrthoDB" id="7596059at2"/>
<feature type="domain" description="Polymerase nucleotidyl transferase" evidence="1">
    <location>
        <begin position="4"/>
        <end position="35"/>
    </location>
</feature>
<organism evidence="2 3">
    <name type="scientific">Siculibacillus lacustris</name>
    <dbReference type="NCBI Taxonomy" id="1549641"/>
    <lineage>
        <taxon>Bacteria</taxon>
        <taxon>Pseudomonadati</taxon>
        <taxon>Pseudomonadota</taxon>
        <taxon>Alphaproteobacteria</taxon>
        <taxon>Hyphomicrobiales</taxon>
        <taxon>Ancalomicrobiaceae</taxon>
        <taxon>Siculibacillus</taxon>
    </lineage>
</organism>
<accession>A0A4Q9VE79</accession>
<reference evidence="2 3" key="1">
    <citation type="submission" date="2019-02" db="EMBL/GenBank/DDBJ databases">
        <title>Siculibacillus lacustris gen. nov., sp. nov., a new rosette-forming bacterium isolated from a freshwater crater lake (Lake St. Ana, Romania).</title>
        <authorList>
            <person name="Felfoldi T."/>
            <person name="Marton Z."/>
            <person name="Szabo A."/>
            <person name="Mentes A."/>
            <person name="Boka K."/>
            <person name="Marialigeti K."/>
            <person name="Mathe I."/>
            <person name="Koncz M."/>
            <person name="Schumann P."/>
            <person name="Toth E."/>
        </authorList>
    </citation>
    <scope>NUCLEOTIDE SEQUENCE [LARGE SCALE GENOMIC DNA]</scope>
    <source>
        <strain evidence="2 3">SA-279</strain>
    </source>
</reference>
<gene>
    <name evidence="2" type="ORF">EYW49_20890</name>
</gene>